<organism evidence="3">
    <name type="scientific">Ignisphaera aggregans</name>
    <dbReference type="NCBI Taxonomy" id="334771"/>
    <lineage>
        <taxon>Archaea</taxon>
        <taxon>Thermoproteota</taxon>
        <taxon>Thermoprotei</taxon>
        <taxon>Desulfurococcales</taxon>
        <taxon>Desulfurococcaceae</taxon>
        <taxon>Ignisphaera</taxon>
    </lineage>
</organism>
<sequence>MRVDKIQIINTVIWIIVFSLISTFLPREYLMIVIIIYAFAYTIIINSMQRIKSKKKTPEGKGVVLLRSNEKTVMDIVMRDQELFRELGKQTRGLFIWFIATLPIVFLVMPTLSSMVLGSEVTSFIEKFLRYSILYTIMWSVMYGLRLISMPRKMLVPVTKYEVHSIGIKYGNMWIQFPLDQERYKVIPNHKRGFIEIYDTKMGQAYRFYSEDSQKLFSIIEKYGLKK</sequence>
<comment type="caution">
    <text evidence="3">The sequence shown here is derived from an EMBL/GenBank/DDBJ whole genome shotgun (WGS) entry which is preliminary data.</text>
</comment>
<accession>A0A7C4NML5</accession>
<proteinExistence type="predicted"/>
<protein>
    <submittedName>
        <fullName evidence="3">DUF2208 domain-containing protein</fullName>
    </submittedName>
</protein>
<dbReference type="InterPro" id="IPR009198">
    <property type="entry name" value="UCP014484_TM"/>
</dbReference>
<keyword evidence="1" id="KW-0812">Transmembrane</keyword>
<evidence type="ECO:0000313" key="2">
    <source>
        <dbReference type="EMBL" id="HGQ35991.1"/>
    </source>
</evidence>
<feature type="transmembrane region" description="Helical" evidence="1">
    <location>
        <begin position="94"/>
        <end position="116"/>
    </location>
</feature>
<gene>
    <name evidence="3" type="ORF">ENU08_03595</name>
    <name evidence="2" type="ORF">ENU41_04865</name>
</gene>
<feature type="transmembrane region" description="Helical" evidence="1">
    <location>
        <begin position="128"/>
        <end position="145"/>
    </location>
</feature>
<feature type="transmembrane region" description="Helical" evidence="1">
    <location>
        <begin position="31"/>
        <end position="48"/>
    </location>
</feature>
<keyword evidence="1" id="KW-0472">Membrane</keyword>
<dbReference type="EMBL" id="DTCK01000034">
    <property type="protein sequence ID" value="HGQ35991.1"/>
    <property type="molecule type" value="Genomic_DNA"/>
</dbReference>
<evidence type="ECO:0000313" key="3">
    <source>
        <dbReference type="EMBL" id="HGQ64308.1"/>
    </source>
</evidence>
<keyword evidence="1" id="KW-1133">Transmembrane helix</keyword>
<name>A0A7C4NML5_9CREN</name>
<feature type="transmembrane region" description="Helical" evidence="1">
    <location>
        <begin position="7"/>
        <end position="25"/>
    </location>
</feature>
<dbReference type="AlphaFoldDB" id="A0A7C4NML5"/>
<reference evidence="3" key="1">
    <citation type="journal article" date="2020" name="mSystems">
        <title>Genome- and Community-Level Interaction Insights into Carbon Utilization and Element Cycling Functions of Hydrothermarchaeota in Hydrothermal Sediment.</title>
        <authorList>
            <person name="Zhou Z."/>
            <person name="Liu Y."/>
            <person name="Xu W."/>
            <person name="Pan J."/>
            <person name="Luo Z.H."/>
            <person name="Li M."/>
        </authorList>
    </citation>
    <scope>NUCLEOTIDE SEQUENCE [LARGE SCALE GENOMIC DNA]</scope>
    <source>
        <strain evidence="3">SpSt-637</strain>
        <strain evidence="2">SpSt-667</strain>
    </source>
</reference>
<dbReference type="Pfam" id="PF09973">
    <property type="entry name" value="DUF2208"/>
    <property type="match status" value="1"/>
</dbReference>
<evidence type="ECO:0000256" key="1">
    <source>
        <dbReference type="SAM" id="Phobius"/>
    </source>
</evidence>
<dbReference type="EMBL" id="DTBD01000025">
    <property type="protein sequence ID" value="HGQ64308.1"/>
    <property type="molecule type" value="Genomic_DNA"/>
</dbReference>